<comment type="caution">
    <text evidence="2">The sequence shown here is derived from an EMBL/GenBank/DDBJ whole genome shotgun (WGS) entry which is preliminary data.</text>
</comment>
<proteinExistence type="predicted"/>
<name>A0ABU7MYT2_9ACTN</name>
<keyword evidence="3" id="KW-1185">Reference proteome</keyword>
<keyword evidence="1" id="KW-0732">Signal</keyword>
<dbReference type="EMBL" id="JAZDUE010000016">
    <property type="protein sequence ID" value="MEE4025096.1"/>
    <property type="molecule type" value="Genomic_DNA"/>
</dbReference>
<gene>
    <name evidence="2" type="ORF">V1Y59_18575</name>
</gene>
<accession>A0ABU7MYT2</accession>
<evidence type="ECO:0000256" key="1">
    <source>
        <dbReference type="SAM" id="SignalP"/>
    </source>
</evidence>
<dbReference type="Proteomes" id="UP001335729">
    <property type="component" value="Unassembled WGS sequence"/>
</dbReference>
<organism evidence="2 3">
    <name type="scientific">Gordonia prachuapensis</name>
    <dbReference type="NCBI Taxonomy" id="3115651"/>
    <lineage>
        <taxon>Bacteria</taxon>
        <taxon>Bacillati</taxon>
        <taxon>Actinomycetota</taxon>
        <taxon>Actinomycetes</taxon>
        <taxon>Mycobacteriales</taxon>
        <taxon>Gordoniaceae</taxon>
        <taxon>Gordonia</taxon>
    </lineage>
</organism>
<evidence type="ECO:0000313" key="3">
    <source>
        <dbReference type="Proteomes" id="UP001335729"/>
    </source>
</evidence>
<sequence length="164" mass="17401">MIARKLFVAMLAVVVGALTVVGAGHAAAEPQLPRIPLYSDNFGTVGDHDYCRGALNVGVEAPRGKSGTIRVTVTSFGFTGNGPGWQRDPKCRFLIFLSQISAKYPLAKETFHPVSFGPRPGEKFVKELNPGPGPGSFSVATYAINQPVRLPQSYGGVGFLTVVP</sequence>
<reference evidence="2 3" key="1">
    <citation type="submission" date="2024-01" db="EMBL/GenBank/DDBJ databases">
        <title>Draft genome sequence of Gordonia sp. PKS22-38.</title>
        <authorList>
            <person name="Suphannarot A."/>
            <person name="Mingma R."/>
        </authorList>
    </citation>
    <scope>NUCLEOTIDE SEQUENCE [LARGE SCALE GENOMIC DNA]</scope>
    <source>
        <strain evidence="2 3">PKS22-38</strain>
    </source>
</reference>
<feature type="chain" id="PRO_5045765874" evidence="1">
    <location>
        <begin position="27"/>
        <end position="164"/>
    </location>
</feature>
<dbReference type="RefSeq" id="WP_330506441.1">
    <property type="nucleotide sequence ID" value="NZ_JAZDUE010000016.1"/>
</dbReference>
<feature type="signal peptide" evidence="1">
    <location>
        <begin position="1"/>
        <end position="26"/>
    </location>
</feature>
<protein>
    <submittedName>
        <fullName evidence="2">Enoyl-CoA hydratase</fullName>
    </submittedName>
</protein>
<evidence type="ECO:0000313" key="2">
    <source>
        <dbReference type="EMBL" id="MEE4025096.1"/>
    </source>
</evidence>